<reference evidence="1 2" key="1">
    <citation type="submission" date="2019-10" db="EMBL/GenBank/DDBJ databases">
        <title>Whole genome shotgun sequence of Acrocarpospora pleiomorpha NBRC 16267.</title>
        <authorList>
            <person name="Ichikawa N."/>
            <person name="Kimura A."/>
            <person name="Kitahashi Y."/>
            <person name="Komaki H."/>
            <person name="Oguchi A."/>
        </authorList>
    </citation>
    <scope>NUCLEOTIDE SEQUENCE [LARGE SCALE GENOMIC DNA]</scope>
    <source>
        <strain evidence="1 2">NBRC 16267</strain>
    </source>
</reference>
<comment type="caution">
    <text evidence="1">The sequence shown here is derived from an EMBL/GenBank/DDBJ whole genome shotgun (WGS) entry which is preliminary data.</text>
</comment>
<protein>
    <submittedName>
        <fullName evidence="1">Uncharacterized protein</fullName>
    </submittedName>
</protein>
<gene>
    <name evidence="1" type="ORF">Aple_050740</name>
</gene>
<keyword evidence="2" id="KW-1185">Reference proteome</keyword>
<dbReference type="AlphaFoldDB" id="A0A5M3XL90"/>
<accession>A0A5M3XL90</accession>
<evidence type="ECO:0000313" key="1">
    <source>
        <dbReference type="EMBL" id="GES22177.1"/>
    </source>
</evidence>
<dbReference type="EMBL" id="BLAF01000029">
    <property type="protein sequence ID" value="GES22177.1"/>
    <property type="molecule type" value="Genomic_DNA"/>
</dbReference>
<name>A0A5M3XL90_9ACTN</name>
<sequence>MATTIAVIGASTAGISTCDISSFPLTAEAPAAISVAPTTPPISACDELDGIPKYQVNRFQASPPISPANTTVSVIAPVSTIPVAIVAATFNDRNAPAKFNAADNPTATFGRNAPVAIDVAIAFAVS</sequence>
<organism evidence="1 2">
    <name type="scientific">Acrocarpospora pleiomorpha</name>
    <dbReference type="NCBI Taxonomy" id="90975"/>
    <lineage>
        <taxon>Bacteria</taxon>
        <taxon>Bacillati</taxon>
        <taxon>Actinomycetota</taxon>
        <taxon>Actinomycetes</taxon>
        <taxon>Streptosporangiales</taxon>
        <taxon>Streptosporangiaceae</taxon>
        <taxon>Acrocarpospora</taxon>
    </lineage>
</organism>
<proteinExistence type="predicted"/>
<evidence type="ECO:0000313" key="2">
    <source>
        <dbReference type="Proteomes" id="UP000377595"/>
    </source>
</evidence>
<dbReference type="Proteomes" id="UP000377595">
    <property type="component" value="Unassembled WGS sequence"/>
</dbReference>